<protein>
    <submittedName>
        <fullName evidence="1">AlpA family phage regulatory protein</fullName>
    </submittedName>
</protein>
<organism evidence="1 2">
    <name type="scientific">Shewanella decolorationis</name>
    <dbReference type="NCBI Taxonomy" id="256839"/>
    <lineage>
        <taxon>Bacteria</taxon>
        <taxon>Pseudomonadati</taxon>
        <taxon>Pseudomonadota</taxon>
        <taxon>Gammaproteobacteria</taxon>
        <taxon>Alteromonadales</taxon>
        <taxon>Shewanellaceae</taxon>
        <taxon>Shewanella</taxon>
    </lineage>
</organism>
<sequence length="62" mass="7256">MVKFLTVKEICSSLGVSRTWLYLAERDGRYPAGIRLTPRCVRFRADLHEQFVNGQWQQEGEL</sequence>
<dbReference type="KEGG" id="sdeo:D0436_02815"/>
<evidence type="ECO:0000313" key="2">
    <source>
        <dbReference type="Proteomes" id="UP000321124"/>
    </source>
</evidence>
<proteinExistence type="predicted"/>
<dbReference type="RefSeq" id="WP_208661309.1">
    <property type="nucleotide sequence ID" value="NZ_CP031775.2"/>
</dbReference>
<dbReference type="AlphaFoldDB" id="A0A5B8QU01"/>
<accession>A0A5B8QU01</accession>
<dbReference type="InterPro" id="IPR010260">
    <property type="entry name" value="AlpA"/>
</dbReference>
<dbReference type="EMBL" id="CP031775">
    <property type="protein sequence ID" value="QDZ89472.1"/>
    <property type="molecule type" value="Genomic_DNA"/>
</dbReference>
<evidence type="ECO:0000313" key="1">
    <source>
        <dbReference type="EMBL" id="QDZ89472.1"/>
    </source>
</evidence>
<reference evidence="1 2" key="1">
    <citation type="journal article" date="2019" name="Ecotoxicol. Environ. Saf.">
        <title>Microbial characterization of heavy metal resistant bacterial strains isolated from an electroplating wastewater treatment plant.</title>
        <authorList>
            <person name="Cai X."/>
            <person name="Zheng X."/>
            <person name="Zhang D."/>
            <person name="Iqbal W."/>
            <person name="Liu C."/>
            <person name="Yang B."/>
            <person name="Zhao X."/>
            <person name="Lu X."/>
            <person name="Mao Y."/>
        </authorList>
    </citation>
    <scope>NUCLEOTIDE SEQUENCE [LARGE SCALE GENOMIC DNA]</scope>
    <source>
        <strain evidence="1 2">Ni1-3</strain>
    </source>
</reference>
<gene>
    <name evidence="1" type="ORF">D0436_02815</name>
</gene>
<dbReference type="Proteomes" id="UP000321124">
    <property type="component" value="Chromosome"/>
</dbReference>
<dbReference type="Pfam" id="PF05930">
    <property type="entry name" value="Phage_AlpA"/>
    <property type="match status" value="1"/>
</dbReference>
<name>A0A5B8QU01_9GAMM</name>